<dbReference type="InterPro" id="IPR014284">
    <property type="entry name" value="RNA_pol_sigma-70_dom"/>
</dbReference>
<dbReference type="InterPro" id="IPR007627">
    <property type="entry name" value="RNA_pol_sigma70_r2"/>
</dbReference>
<feature type="domain" description="RNA polymerase sigma-70 region 2" evidence="5">
    <location>
        <begin position="37"/>
        <end position="103"/>
    </location>
</feature>
<dbReference type="SUPFAM" id="SSF88659">
    <property type="entry name" value="Sigma3 and sigma4 domains of RNA polymerase sigma factors"/>
    <property type="match status" value="1"/>
</dbReference>
<dbReference type="OrthoDB" id="799938at2"/>
<dbReference type="PANTHER" id="PTHR43133:SF46">
    <property type="entry name" value="RNA POLYMERASE SIGMA-70 FACTOR ECF SUBFAMILY"/>
    <property type="match status" value="1"/>
</dbReference>
<dbReference type="InterPro" id="IPR013325">
    <property type="entry name" value="RNA_pol_sigma_r2"/>
</dbReference>
<accession>A0A4U1CLI5</accession>
<keyword evidence="4" id="KW-0804">Transcription</keyword>
<evidence type="ECO:0000256" key="3">
    <source>
        <dbReference type="ARBA" id="ARBA00023082"/>
    </source>
</evidence>
<protein>
    <submittedName>
        <fullName evidence="7">Sigma-70 family RNA polymerase sigma factor</fullName>
    </submittedName>
</protein>
<dbReference type="GO" id="GO:0003677">
    <property type="term" value="F:DNA binding"/>
    <property type="evidence" value="ECO:0007669"/>
    <property type="project" value="InterPro"/>
</dbReference>
<sequence>MYISSHRISNLVIKKEHNESDLIEAIADGDEKAFKTLYTLYFKKLHKFLLKVTHNNEDAASDILQESFLRVWLNRDRLKEIDNFQAWIYKVVSTEALTLIRKELHIKTKADRLQSNIENENSTFCIQQSVEFTEIKSIINVAVQGLAQQRQTIYLLSREEGLSPDQIAKKLNISINTVYNTLTTALKLIRQELVNAGYSEYLSILIILGIF</sequence>
<dbReference type="PANTHER" id="PTHR43133">
    <property type="entry name" value="RNA POLYMERASE ECF-TYPE SIGMA FACTO"/>
    <property type="match status" value="1"/>
</dbReference>
<evidence type="ECO:0000259" key="5">
    <source>
        <dbReference type="Pfam" id="PF04542"/>
    </source>
</evidence>
<evidence type="ECO:0000313" key="7">
    <source>
        <dbReference type="EMBL" id="TKC08671.1"/>
    </source>
</evidence>
<evidence type="ECO:0000313" key="8">
    <source>
        <dbReference type="Proteomes" id="UP000307244"/>
    </source>
</evidence>
<dbReference type="GO" id="GO:0006352">
    <property type="term" value="P:DNA-templated transcription initiation"/>
    <property type="evidence" value="ECO:0007669"/>
    <property type="project" value="InterPro"/>
</dbReference>
<evidence type="ECO:0000256" key="4">
    <source>
        <dbReference type="ARBA" id="ARBA00023163"/>
    </source>
</evidence>
<dbReference type="InterPro" id="IPR039425">
    <property type="entry name" value="RNA_pol_sigma-70-like"/>
</dbReference>
<keyword evidence="2" id="KW-0805">Transcription regulation</keyword>
<dbReference type="Pfam" id="PF04542">
    <property type="entry name" value="Sigma70_r2"/>
    <property type="match status" value="1"/>
</dbReference>
<dbReference type="Gene3D" id="1.10.1740.10">
    <property type="match status" value="1"/>
</dbReference>
<dbReference type="Pfam" id="PF08281">
    <property type="entry name" value="Sigma70_r4_2"/>
    <property type="match status" value="1"/>
</dbReference>
<dbReference type="Proteomes" id="UP000307244">
    <property type="component" value="Unassembled WGS sequence"/>
</dbReference>
<dbReference type="SUPFAM" id="SSF88946">
    <property type="entry name" value="Sigma2 domain of RNA polymerase sigma factors"/>
    <property type="match status" value="1"/>
</dbReference>
<dbReference type="InterPro" id="IPR013249">
    <property type="entry name" value="RNA_pol_sigma70_r4_t2"/>
</dbReference>
<dbReference type="AlphaFoldDB" id="A0A4U1CLI5"/>
<dbReference type="InterPro" id="IPR036388">
    <property type="entry name" value="WH-like_DNA-bd_sf"/>
</dbReference>
<dbReference type="NCBIfam" id="TIGR02937">
    <property type="entry name" value="sigma70-ECF"/>
    <property type="match status" value="1"/>
</dbReference>
<dbReference type="GO" id="GO:0016987">
    <property type="term" value="F:sigma factor activity"/>
    <property type="evidence" value="ECO:0007669"/>
    <property type="project" value="UniProtKB-KW"/>
</dbReference>
<name>A0A4U1CLI5_9SPHI</name>
<proteinExistence type="inferred from homology"/>
<keyword evidence="3" id="KW-0731">Sigma factor</keyword>
<comment type="similarity">
    <text evidence="1">Belongs to the sigma-70 factor family. ECF subfamily.</text>
</comment>
<gene>
    <name evidence="7" type="ORF">FA047_00805</name>
</gene>
<evidence type="ECO:0000256" key="2">
    <source>
        <dbReference type="ARBA" id="ARBA00023015"/>
    </source>
</evidence>
<feature type="domain" description="RNA polymerase sigma factor 70 region 4 type 2" evidence="6">
    <location>
        <begin position="141"/>
        <end position="187"/>
    </location>
</feature>
<evidence type="ECO:0000259" key="6">
    <source>
        <dbReference type="Pfam" id="PF08281"/>
    </source>
</evidence>
<dbReference type="InterPro" id="IPR013324">
    <property type="entry name" value="RNA_pol_sigma_r3/r4-like"/>
</dbReference>
<dbReference type="Gene3D" id="1.10.10.10">
    <property type="entry name" value="Winged helix-like DNA-binding domain superfamily/Winged helix DNA-binding domain"/>
    <property type="match status" value="1"/>
</dbReference>
<organism evidence="7 8">
    <name type="scientific">Pedobacter frigoris</name>
    <dbReference type="NCBI Taxonomy" id="2571272"/>
    <lineage>
        <taxon>Bacteria</taxon>
        <taxon>Pseudomonadati</taxon>
        <taxon>Bacteroidota</taxon>
        <taxon>Sphingobacteriia</taxon>
        <taxon>Sphingobacteriales</taxon>
        <taxon>Sphingobacteriaceae</taxon>
        <taxon>Pedobacter</taxon>
    </lineage>
</organism>
<comment type="caution">
    <text evidence="7">The sequence shown here is derived from an EMBL/GenBank/DDBJ whole genome shotgun (WGS) entry which is preliminary data.</text>
</comment>
<reference evidence="7 8" key="1">
    <citation type="submission" date="2019-04" db="EMBL/GenBank/DDBJ databases">
        <title>Pedobacter sp. RP-3-15 sp. nov., isolated from Arctic soil.</title>
        <authorList>
            <person name="Dahal R.H."/>
            <person name="Kim D.-U."/>
        </authorList>
    </citation>
    <scope>NUCLEOTIDE SEQUENCE [LARGE SCALE GENOMIC DNA]</scope>
    <source>
        <strain evidence="7 8">RP-3-15</strain>
    </source>
</reference>
<keyword evidence="8" id="KW-1185">Reference proteome</keyword>
<evidence type="ECO:0000256" key="1">
    <source>
        <dbReference type="ARBA" id="ARBA00010641"/>
    </source>
</evidence>
<dbReference type="EMBL" id="SWBQ01000001">
    <property type="protein sequence ID" value="TKC08671.1"/>
    <property type="molecule type" value="Genomic_DNA"/>
</dbReference>